<evidence type="ECO:0000313" key="1">
    <source>
        <dbReference type="EMBL" id="CRK84986.1"/>
    </source>
</evidence>
<sequence length="198" mass="23491">MQTLEELQGSLALANILSVIWLGDWERYETIFTDMPETLKNEFPFHPFYNREEVEIWYDNHFFIPGDYFIPPYFSSYSSQKGGEVEESKQSLLCLIGHYEKMGFYYPLENNLYPDHLGCLMVFISSILQEQIKAAQSLDSELFEELNAFRQELLSEFIYPILQPLQKYAENRVKHQFIKEFLIYFCTSLEKEQLLSLV</sequence>
<accession>A0A0U1P447</accession>
<dbReference type="InterPro" id="IPR036411">
    <property type="entry name" value="TorD-like_sf"/>
</dbReference>
<protein>
    <submittedName>
        <fullName evidence="1">Nitrate reductase delta subunit</fullName>
    </submittedName>
</protein>
<dbReference type="SUPFAM" id="SSF89155">
    <property type="entry name" value="TorD-like"/>
    <property type="match status" value="1"/>
</dbReference>
<evidence type="ECO:0000313" key="2">
    <source>
        <dbReference type="Proteomes" id="UP000199087"/>
    </source>
</evidence>
<proteinExistence type="predicted"/>
<dbReference type="STRING" id="1499688.BN000_05045"/>
<dbReference type="Pfam" id="PF02613">
    <property type="entry name" value="Nitrate_red_del"/>
    <property type="match status" value="1"/>
</dbReference>
<organism evidence="1 2">
    <name type="scientific">Neobacillus massiliamazoniensis</name>
    <dbReference type="NCBI Taxonomy" id="1499688"/>
    <lineage>
        <taxon>Bacteria</taxon>
        <taxon>Bacillati</taxon>
        <taxon>Bacillota</taxon>
        <taxon>Bacilli</taxon>
        <taxon>Bacillales</taxon>
        <taxon>Bacillaceae</taxon>
        <taxon>Neobacillus</taxon>
    </lineage>
</organism>
<dbReference type="EMBL" id="CVRB01000006">
    <property type="protein sequence ID" value="CRK84986.1"/>
    <property type="molecule type" value="Genomic_DNA"/>
</dbReference>
<reference evidence="2" key="1">
    <citation type="submission" date="2015-05" db="EMBL/GenBank/DDBJ databases">
        <authorList>
            <person name="Urmite Genomes"/>
        </authorList>
    </citation>
    <scope>NUCLEOTIDE SEQUENCE [LARGE SCALE GENOMIC DNA]</scope>
    <source>
        <strain evidence="2">LF1</strain>
    </source>
</reference>
<dbReference type="Gene3D" id="1.10.3480.10">
    <property type="entry name" value="TorD-like"/>
    <property type="match status" value="1"/>
</dbReference>
<dbReference type="AlphaFoldDB" id="A0A0U1P447"/>
<keyword evidence="2" id="KW-1185">Reference proteome</keyword>
<dbReference type="InterPro" id="IPR020945">
    <property type="entry name" value="DMSO/NO3_reduct_chaperone"/>
</dbReference>
<gene>
    <name evidence="1" type="ORF">BN000_05045</name>
</gene>
<dbReference type="Proteomes" id="UP000199087">
    <property type="component" value="Unassembled WGS sequence"/>
</dbReference>
<name>A0A0U1P447_9BACI</name>
<dbReference type="RefSeq" id="WP_176699940.1">
    <property type="nucleotide sequence ID" value="NZ_CVRB01000006.1"/>
</dbReference>